<evidence type="ECO:0000256" key="1">
    <source>
        <dbReference type="ARBA" id="ARBA00005589"/>
    </source>
</evidence>
<dbReference type="EMBL" id="MH281630">
    <property type="protein sequence ID" value="AYR06476.1"/>
    <property type="molecule type" value="Genomic_DNA"/>
</dbReference>
<dbReference type="PRINTS" id="PR00974">
    <property type="entry name" value="RIBOSOMALS18"/>
</dbReference>
<dbReference type="SUPFAM" id="SSF46911">
    <property type="entry name" value="Ribosomal protein S18"/>
    <property type="match status" value="1"/>
</dbReference>
<gene>
    <name evidence="5" type="primary">rps18</name>
</gene>
<dbReference type="PANTHER" id="PTHR13479">
    <property type="entry name" value="30S RIBOSOMAL PROTEIN S18"/>
    <property type="match status" value="1"/>
</dbReference>
<dbReference type="NCBIfam" id="TIGR00165">
    <property type="entry name" value="S18"/>
    <property type="match status" value="1"/>
</dbReference>
<dbReference type="InterPro" id="IPR001648">
    <property type="entry name" value="Ribosomal_bS18"/>
</dbReference>
<organism evidence="5">
    <name type="scientific">Rhodogorgon sp</name>
    <dbReference type="NCBI Taxonomy" id="2485824"/>
    <lineage>
        <taxon>Eukaryota</taxon>
        <taxon>Rhodophyta</taxon>
        <taxon>Florideophyceae</taxon>
        <taxon>Corallinophycidae</taxon>
        <taxon>Rhodogorgonales</taxon>
        <taxon>Rhodogorgonaceae</taxon>
        <taxon>Rhodogorgon</taxon>
    </lineage>
</organism>
<evidence type="ECO:0000256" key="3">
    <source>
        <dbReference type="ARBA" id="ARBA00023274"/>
    </source>
</evidence>
<dbReference type="GO" id="GO:0070181">
    <property type="term" value="F:small ribosomal subunit rRNA binding"/>
    <property type="evidence" value="ECO:0007669"/>
    <property type="project" value="TreeGrafter"/>
</dbReference>
<keyword evidence="5" id="KW-0934">Plastid</keyword>
<name>A0A3G3MI22_9FLOR</name>
<dbReference type="Pfam" id="PF01084">
    <property type="entry name" value="Ribosomal_S18"/>
    <property type="match status" value="1"/>
</dbReference>
<protein>
    <submittedName>
        <fullName evidence="5">Ribosomal protein S18</fullName>
    </submittedName>
</protein>
<dbReference type="HAMAP" id="MF_00270">
    <property type="entry name" value="Ribosomal_bS18"/>
    <property type="match status" value="1"/>
</dbReference>
<dbReference type="PROSITE" id="PS00057">
    <property type="entry name" value="RIBOSOMAL_S18"/>
    <property type="match status" value="1"/>
</dbReference>
<keyword evidence="3 4" id="KW-0687">Ribonucleoprotein</keyword>
<dbReference type="InterPro" id="IPR018275">
    <property type="entry name" value="Ribosomal_bS18_CS"/>
</dbReference>
<proteinExistence type="inferred from homology"/>
<keyword evidence="2 4" id="KW-0689">Ribosomal protein</keyword>
<geneLocation type="plastid" evidence="5"/>
<dbReference type="GO" id="GO:0005840">
    <property type="term" value="C:ribosome"/>
    <property type="evidence" value="ECO:0007669"/>
    <property type="project" value="UniProtKB-KW"/>
</dbReference>
<comment type="similarity">
    <text evidence="1 4">Belongs to the bacterial ribosomal protein bS18 family.</text>
</comment>
<dbReference type="GO" id="GO:0003735">
    <property type="term" value="F:structural constituent of ribosome"/>
    <property type="evidence" value="ECO:0007669"/>
    <property type="project" value="InterPro"/>
</dbReference>
<reference evidence="5" key="1">
    <citation type="journal article" date="2018" name="Genome Biol. Evol.">
        <title>Mitochondrial and Plastid Genomes from Coralline Red Algae Provide Insights into the Incongruent Evolutionary Histories of Organelles.</title>
        <authorList>
            <person name="Lee J."/>
            <person name="Song H.J."/>
            <person name="In Park S."/>
            <person name="Lee Y.M."/>
            <person name="Jeong S.Y."/>
            <person name="Oh Cho T."/>
            <person name="Kim J.H."/>
            <person name="Choi H.G."/>
            <person name="Choi C.G."/>
            <person name="Nelson W.A."/>
            <person name="Fredericq S."/>
            <person name="Bhattacharya D."/>
            <person name="Su Yoon H."/>
        </authorList>
    </citation>
    <scope>NUCLEOTIDE SEQUENCE</scope>
</reference>
<dbReference type="InterPro" id="IPR036870">
    <property type="entry name" value="Ribosomal_bS18_sf"/>
</dbReference>
<evidence type="ECO:0000256" key="2">
    <source>
        <dbReference type="ARBA" id="ARBA00022980"/>
    </source>
</evidence>
<dbReference type="AlphaFoldDB" id="A0A3G3MI22"/>
<sequence length="61" mass="7377">MIQENEEIDYKDSDLLRKFITEQGKILPQRITYLSTKQQKRITKAIKRARILSFIPFLHRD</sequence>
<dbReference type="Gene3D" id="4.10.640.10">
    <property type="entry name" value="Ribosomal protein S18"/>
    <property type="match status" value="1"/>
</dbReference>
<evidence type="ECO:0000313" key="5">
    <source>
        <dbReference type="EMBL" id="AYR06476.1"/>
    </source>
</evidence>
<dbReference type="GO" id="GO:1990904">
    <property type="term" value="C:ribonucleoprotein complex"/>
    <property type="evidence" value="ECO:0007669"/>
    <property type="project" value="UniProtKB-KW"/>
</dbReference>
<evidence type="ECO:0000256" key="4">
    <source>
        <dbReference type="RuleBase" id="RU003910"/>
    </source>
</evidence>
<accession>A0A3G3MI22</accession>
<dbReference type="GO" id="GO:0006412">
    <property type="term" value="P:translation"/>
    <property type="evidence" value="ECO:0007669"/>
    <property type="project" value="InterPro"/>
</dbReference>
<dbReference type="PANTHER" id="PTHR13479:SF40">
    <property type="entry name" value="SMALL RIBOSOMAL SUBUNIT PROTEIN BS18M"/>
    <property type="match status" value="1"/>
</dbReference>